<gene>
    <name evidence="2" type="ORF">K503DRAFT_239518</name>
</gene>
<evidence type="ECO:0000313" key="2">
    <source>
        <dbReference type="EMBL" id="OAX37352.1"/>
    </source>
</evidence>
<feature type="compositionally biased region" description="Basic and acidic residues" evidence="1">
    <location>
        <begin position="448"/>
        <end position="461"/>
    </location>
</feature>
<feature type="region of interest" description="Disordered" evidence="1">
    <location>
        <begin position="49"/>
        <end position="95"/>
    </location>
</feature>
<keyword evidence="3" id="KW-1185">Reference proteome</keyword>
<dbReference type="InParanoid" id="A0A1B7MXN8"/>
<feature type="compositionally biased region" description="Polar residues" evidence="1">
    <location>
        <begin position="408"/>
        <end position="427"/>
    </location>
</feature>
<feature type="compositionally biased region" description="Polar residues" evidence="1">
    <location>
        <begin position="468"/>
        <end position="478"/>
    </location>
</feature>
<dbReference type="Proteomes" id="UP000092154">
    <property type="component" value="Unassembled WGS sequence"/>
</dbReference>
<proteinExistence type="predicted"/>
<feature type="region of interest" description="Disordered" evidence="1">
    <location>
        <begin position="233"/>
        <end position="261"/>
    </location>
</feature>
<protein>
    <submittedName>
        <fullName evidence="2">Uncharacterized protein</fullName>
    </submittedName>
</protein>
<reference evidence="2 3" key="1">
    <citation type="submission" date="2016-06" db="EMBL/GenBank/DDBJ databases">
        <title>Comparative genomics of the ectomycorrhizal sister species Rhizopogon vinicolor and Rhizopogon vesiculosus (Basidiomycota: Boletales) reveals a divergence of the mating type B locus.</title>
        <authorList>
            <consortium name="DOE Joint Genome Institute"/>
            <person name="Mujic A.B."/>
            <person name="Kuo A."/>
            <person name="Tritt A."/>
            <person name="Lipzen A."/>
            <person name="Chen C."/>
            <person name="Johnson J."/>
            <person name="Sharma A."/>
            <person name="Barry K."/>
            <person name="Grigoriev I.V."/>
            <person name="Spatafora J.W."/>
        </authorList>
    </citation>
    <scope>NUCLEOTIDE SEQUENCE [LARGE SCALE GENOMIC DNA]</scope>
    <source>
        <strain evidence="2 3">AM-OR11-026</strain>
    </source>
</reference>
<evidence type="ECO:0000313" key="3">
    <source>
        <dbReference type="Proteomes" id="UP000092154"/>
    </source>
</evidence>
<feature type="region of interest" description="Disordered" evidence="1">
    <location>
        <begin position="383"/>
        <end position="509"/>
    </location>
</feature>
<dbReference type="EMBL" id="KV448357">
    <property type="protein sequence ID" value="OAX37352.1"/>
    <property type="molecule type" value="Genomic_DNA"/>
</dbReference>
<dbReference type="AlphaFoldDB" id="A0A1B7MXN8"/>
<feature type="compositionally biased region" description="Low complexity" evidence="1">
    <location>
        <begin position="428"/>
        <end position="445"/>
    </location>
</feature>
<feature type="region of interest" description="Disordered" evidence="1">
    <location>
        <begin position="525"/>
        <end position="552"/>
    </location>
</feature>
<dbReference type="OrthoDB" id="2676567at2759"/>
<feature type="compositionally biased region" description="Polar residues" evidence="1">
    <location>
        <begin position="244"/>
        <end position="255"/>
    </location>
</feature>
<sequence>MWRDTGLRGMYKSLRRELRAIRKVLPRWKIENDLRIPKISIKNSVPGLFSRSSPSSVVSSTRAAPPASPVPVPTHKRRTPPGTYPGHSAISETNTEVSRVREVIPGPSPALIPTAADPAYRLPPFDLSPLSEDHIMIPDDNWVHVSVPSHSPERAHDLHVPPLTSEVGIQTSNADILSPSPRTRISFLPHIPNSDMDEHVPAHQVPLPESRPASVVGSVLSLFGARSMLSRARGDKATSDVGIDSTQHRASSTDGQRPAVGSAARQLYNQPSAMGHHRAGSGPGPSMLRHVDEDDESVVGASVIGRGARTEPMFGGRSESLLGVGGAAFVGGLAVELRGAPEAFVGGFEAETTERENQAESFVGGFAAESGNASQSQYVLRESTVPPQNPPANPSQITTPFLDPPITTAININPMDSNPAANINTTTDESPAPDADNPASAQNPDFITSHKQEKPGKPEGGRRKKGSKNTTPVPSKSVTPAPPETTPQDQQHTFNDAPQPGPDSQNPATLTQEGAISVHNIAQSTLGMDTHGPDFPNGNPDSPPPPFKDVATPIEPTLLTQEQTDRESLRGEFLMRELKHLEMLVAKAETGVGRGSPSALSVERLNGIKERLVRVRMRVERRVYEGAFFGSVLFGLVTMLSFCMFTDAPAEFPAPPQLTLSGIDGLSAVDLVHIAIVDLLLDTPHAEPLDVVGYINKQKKTTARVVEIKTAVVDWVKE</sequence>
<evidence type="ECO:0000256" key="1">
    <source>
        <dbReference type="SAM" id="MobiDB-lite"/>
    </source>
</evidence>
<feature type="compositionally biased region" description="Low complexity" evidence="1">
    <location>
        <begin position="50"/>
        <end position="65"/>
    </location>
</feature>
<feature type="compositionally biased region" description="Polar residues" evidence="1">
    <location>
        <begin position="486"/>
        <end position="509"/>
    </location>
</feature>
<accession>A0A1B7MXN8</accession>
<organism evidence="2 3">
    <name type="scientific">Rhizopogon vinicolor AM-OR11-026</name>
    <dbReference type="NCBI Taxonomy" id="1314800"/>
    <lineage>
        <taxon>Eukaryota</taxon>
        <taxon>Fungi</taxon>
        <taxon>Dikarya</taxon>
        <taxon>Basidiomycota</taxon>
        <taxon>Agaricomycotina</taxon>
        <taxon>Agaricomycetes</taxon>
        <taxon>Agaricomycetidae</taxon>
        <taxon>Boletales</taxon>
        <taxon>Suillineae</taxon>
        <taxon>Rhizopogonaceae</taxon>
        <taxon>Rhizopogon</taxon>
    </lineage>
</organism>
<name>A0A1B7MXN8_9AGAM</name>
<dbReference type="STRING" id="1314800.A0A1B7MXN8"/>